<dbReference type="RefSeq" id="WP_078501844.1">
    <property type="nucleotide sequence ID" value="NZ_MSZX01000011.1"/>
</dbReference>
<dbReference type="InterPro" id="IPR050539">
    <property type="entry name" value="ThrE_Dicarb/AminoAcid_Exp"/>
</dbReference>
<evidence type="ECO:0000259" key="9">
    <source>
        <dbReference type="Pfam" id="PF12821"/>
    </source>
</evidence>
<evidence type="ECO:0000256" key="7">
    <source>
        <dbReference type="ARBA" id="ARBA00034125"/>
    </source>
</evidence>
<keyword evidence="2" id="KW-1003">Cell membrane</keyword>
<reference evidence="10 11" key="1">
    <citation type="submission" date="2017-01" db="EMBL/GenBank/DDBJ databases">
        <title>Genome analysis of Paenibacillus selenitrireducens ES3-24.</title>
        <authorList>
            <person name="Xu D."/>
            <person name="Yao R."/>
            <person name="Zheng S."/>
        </authorList>
    </citation>
    <scope>NUCLEOTIDE SEQUENCE [LARGE SCALE GENOMIC DNA]</scope>
    <source>
        <strain evidence="10 11">ES3-24</strain>
    </source>
</reference>
<feature type="transmembrane region" description="Helical" evidence="8">
    <location>
        <begin position="49"/>
        <end position="68"/>
    </location>
</feature>
<dbReference type="STRING" id="1324314.BVG16_24540"/>
<dbReference type="GO" id="GO:0005886">
    <property type="term" value="C:plasma membrane"/>
    <property type="evidence" value="ECO:0007669"/>
    <property type="project" value="UniProtKB-SubCell"/>
</dbReference>
<comment type="caution">
    <text evidence="10">The sequence shown here is derived from an EMBL/GenBank/DDBJ whole genome shotgun (WGS) entry which is preliminary data.</text>
</comment>
<name>A0A1T2X321_9BACL</name>
<comment type="subcellular location">
    <subcellularLocation>
        <location evidence="1">Cell membrane</location>
        <topology evidence="1">Multi-pass membrane protein</topology>
    </subcellularLocation>
</comment>
<evidence type="ECO:0000313" key="11">
    <source>
        <dbReference type="Proteomes" id="UP000190188"/>
    </source>
</evidence>
<organism evidence="10 11">
    <name type="scientific">Paenibacillus selenitireducens</name>
    <dbReference type="NCBI Taxonomy" id="1324314"/>
    <lineage>
        <taxon>Bacteria</taxon>
        <taxon>Bacillati</taxon>
        <taxon>Bacillota</taxon>
        <taxon>Bacilli</taxon>
        <taxon>Bacillales</taxon>
        <taxon>Paenibacillaceae</taxon>
        <taxon>Paenibacillus</taxon>
    </lineage>
</organism>
<feature type="transmembrane region" description="Helical" evidence="8">
    <location>
        <begin position="105"/>
        <end position="128"/>
    </location>
</feature>
<keyword evidence="5 8" id="KW-1133">Transmembrane helix</keyword>
<evidence type="ECO:0000256" key="1">
    <source>
        <dbReference type="ARBA" id="ARBA00004651"/>
    </source>
</evidence>
<dbReference type="OrthoDB" id="9810047at2"/>
<comment type="similarity">
    <text evidence="7">Belongs to the ThrE exporter (TC 2.A.79) family.</text>
</comment>
<dbReference type="EMBL" id="MSZX01000011">
    <property type="protein sequence ID" value="OPA74298.1"/>
    <property type="molecule type" value="Genomic_DNA"/>
</dbReference>
<sequence>MIAQLITSFIASAAFGVIFNAPRRALPQCGFVGMVSWGIYVLMNASYSTVLASLVATFIVGATSIVFARLYKTPVIIFSVSGIIPLVPGGLAYDAMRHFVQNDNIAALQLAAQAFFISGAIAIGLVIAEVLNQMLRKLATKLQ</sequence>
<evidence type="ECO:0000256" key="2">
    <source>
        <dbReference type="ARBA" id="ARBA00022475"/>
    </source>
</evidence>
<feature type="transmembrane region" description="Helical" evidence="8">
    <location>
        <begin position="75"/>
        <end position="93"/>
    </location>
</feature>
<evidence type="ECO:0000256" key="8">
    <source>
        <dbReference type="SAM" id="Phobius"/>
    </source>
</evidence>
<evidence type="ECO:0000256" key="6">
    <source>
        <dbReference type="ARBA" id="ARBA00023136"/>
    </source>
</evidence>
<keyword evidence="6 8" id="KW-0472">Membrane</keyword>
<proteinExistence type="inferred from homology"/>
<feature type="domain" description="Threonine/Serine exporter ThrE" evidence="9">
    <location>
        <begin position="4"/>
        <end position="130"/>
    </location>
</feature>
<dbReference type="AlphaFoldDB" id="A0A1T2X321"/>
<keyword evidence="11" id="KW-1185">Reference proteome</keyword>
<accession>A0A1T2X321</accession>
<evidence type="ECO:0000256" key="4">
    <source>
        <dbReference type="ARBA" id="ARBA00022692"/>
    </source>
</evidence>
<keyword evidence="4 8" id="KW-0812">Transmembrane</keyword>
<keyword evidence="3" id="KW-0997">Cell inner membrane</keyword>
<dbReference type="PANTHER" id="PTHR34390">
    <property type="entry name" value="UPF0442 PROTEIN YJJB-RELATED"/>
    <property type="match status" value="1"/>
</dbReference>
<protein>
    <recommendedName>
        <fullName evidence="9">Threonine/Serine exporter ThrE domain-containing protein</fullName>
    </recommendedName>
</protein>
<evidence type="ECO:0000256" key="3">
    <source>
        <dbReference type="ARBA" id="ARBA00022519"/>
    </source>
</evidence>
<evidence type="ECO:0000256" key="5">
    <source>
        <dbReference type="ARBA" id="ARBA00022989"/>
    </source>
</evidence>
<dbReference type="Pfam" id="PF12821">
    <property type="entry name" value="ThrE_2"/>
    <property type="match status" value="1"/>
</dbReference>
<dbReference type="GO" id="GO:0015744">
    <property type="term" value="P:succinate transport"/>
    <property type="evidence" value="ECO:0007669"/>
    <property type="project" value="TreeGrafter"/>
</dbReference>
<gene>
    <name evidence="10" type="ORF">BVG16_24540</name>
</gene>
<dbReference type="PANTHER" id="PTHR34390:SF1">
    <property type="entry name" value="SUCCINATE TRANSPORTER SUBUNIT YJJB-RELATED"/>
    <property type="match status" value="1"/>
</dbReference>
<dbReference type="Proteomes" id="UP000190188">
    <property type="component" value="Unassembled WGS sequence"/>
</dbReference>
<dbReference type="InterPro" id="IPR024528">
    <property type="entry name" value="ThrE_2"/>
</dbReference>
<evidence type="ECO:0000313" key="10">
    <source>
        <dbReference type="EMBL" id="OPA74298.1"/>
    </source>
</evidence>